<dbReference type="EMBL" id="CP036339">
    <property type="protein sequence ID" value="QDT76283.1"/>
    <property type="molecule type" value="Genomic_DNA"/>
</dbReference>
<keyword evidence="2" id="KW-1185">Reference proteome</keyword>
<sequence length="1016" mass="107988">MLTRLTHAAIAFAVTAAVYQAYVLAVAPFVEPAWRADQAAHMDQSDLVVTPVEALHRYRDLLSAYFPPTHWCFAEPPKALDNGQALIIFNNEEKTASGEMTIPQCAVIFFPTPRQAGGEPPRDAIILESTNGAILQMEAEASGFGFGKVQHGTLQGDVTIRSDMREPGPRDDLLLTTQQLTINEDGIHTLSTVDMRLGPHQGYGRELEIRFMKSQGSSGIGFGGLYGKFEELTLKHDVAVKVSPKNMSFFGQPSPEATAAAAAGPPAPPIHIRSVGPFRIDFVGELASFSDQVMVRQTQPDGKRDEMQAAELKLFFTRSSKWNAGDDGATGGATESMAFEPASIEALGAPVVLTAQSHDAAARGGRLWIELGPQRLILEQGEEVVLEYQGAEVHAPMVEYQLPPRGSGRQVGTMAARGAGWMRAVVDPAQPAQVLEVRWTDAMNLERQADKPVLRLDGRPRVSLAGSGTMWADRLDVYLRESANVSPTGQGGGPPLAGSVLPELIKAMGRVAIESPQLNGKVNQLEVKFDHGDRPTSGDGVAHGQIAAVPISTGGGAASANPLALFNGPTGASNGKAYNIEGVTLNLDVAMRGKSGDVRGISVDGAVVFKEASATAPGVPPMQIEAEHLKVTDADTPNARIEISGAGGQNGLPHQIAELTGQGAKLRVPAISLQRGTSEAVVNAPGEVQLLVDRDMAGNPLARPEPLTITWLKSMQLHGRELTFSGDVRVQHESGWLNTRKLVIVTVAPVSFDGGGQNPQVELLQCEQGVVAEFEQRDVSGVQSRQHLELQSLQVNQITGEIRGDGPGKIDSVHLAKGAGAFMAPPGGAAAAPAAPRLMNEEVKLRHLHVDFVRGVGGNLHTKTVNVIGNVEAVYGPVESWEQRLAMSPGGDPGPDTIWITCDQLGVTESPMARVDGANARQVELNAVGNVVIEGQDKQQKMFNATGGRATFDQSKGLFILEGSDTGPATITQQDYLGAPMSPQSAQRMQFNQNTGIVEIQGLHRGSFNQSGAPTK</sequence>
<dbReference type="OrthoDB" id="208320at2"/>
<evidence type="ECO:0000313" key="1">
    <source>
        <dbReference type="EMBL" id="QDT76283.1"/>
    </source>
</evidence>
<dbReference type="KEGG" id="llh:I41_55330"/>
<name>A0A517U6Q4_9BACT</name>
<dbReference type="AlphaFoldDB" id="A0A517U6Q4"/>
<organism evidence="1 2">
    <name type="scientific">Lacipirellula limnantheis</name>
    <dbReference type="NCBI Taxonomy" id="2528024"/>
    <lineage>
        <taxon>Bacteria</taxon>
        <taxon>Pseudomonadati</taxon>
        <taxon>Planctomycetota</taxon>
        <taxon>Planctomycetia</taxon>
        <taxon>Pirellulales</taxon>
        <taxon>Lacipirellulaceae</taxon>
        <taxon>Lacipirellula</taxon>
    </lineage>
</organism>
<dbReference type="Gene3D" id="2.60.450.10">
    <property type="entry name" value="Lipopolysaccharide (LPS) transport protein A like domain"/>
    <property type="match status" value="1"/>
</dbReference>
<accession>A0A517U6Q4</accession>
<evidence type="ECO:0008006" key="3">
    <source>
        <dbReference type="Google" id="ProtNLM"/>
    </source>
</evidence>
<reference evidence="1 2" key="1">
    <citation type="submission" date="2019-02" db="EMBL/GenBank/DDBJ databases">
        <title>Deep-cultivation of Planctomycetes and their phenomic and genomic characterization uncovers novel biology.</title>
        <authorList>
            <person name="Wiegand S."/>
            <person name="Jogler M."/>
            <person name="Boedeker C."/>
            <person name="Pinto D."/>
            <person name="Vollmers J."/>
            <person name="Rivas-Marin E."/>
            <person name="Kohn T."/>
            <person name="Peeters S.H."/>
            <person name="Heuer A."/>
            <person name="Rast P."/>
            <person name="Oberbeckmann S."/>
            <person name="Bunk B."/>
            <person name="Jeske O."/>
            <person name="Meyerdierks A."/>
            <person name="Storesund J.E."/>
            <person name="Kallscheuer N."/>
            <person name="Luecker S."/>
            <person name="Lage O.M."/>
            <person name="Pohl T."/>
            <person name="Merkel B.J."/>
            <person name="Hornburger P."/>
            <person name="Mueller R.-W."/>
            <person name="Bruemmer F."/>
            <person name="Labrenz M."/>
            <person name="Spormann A.M."/>
            <person name="Op den Camp H."/>
            <person name="Overmann J."/>
            <person name="Amann R."/>
            <person name="Jetten M.S.M."/>
            <person name="Mascher T."/>
            <person name="Medema M.H."/>
            <person name="Devos D.P."/>
            <person name="Kaster A.-K."/>
            <person name="Ovreas L."/>
            <person name="Rohde M."/>
            <person name="Galperin M.Y."/>
            <person name="Jogler C."/>
        </authorList>
    </citation>
    <scope>NUCLEOTIDE SEQUENCE [LARGE SCALE GENOMIC DNA]</scope>
    <source>
        <strain evidence="1 2">I41</strain>
    </source>
</reference>
<dbReference type="Proteomes" id="UP000317909">
    <property type="component" value="Chromosome"/>
</dbReference>
<protein>
    <recommendedName>
        <fullName evidence="3">OstA-like protein</fullName>
    </recommendedName>
</protein>
<dbReference type="RefSeq" id="WP_145436132.1">
    <property type="nucleotide sequence ID" value="NZ_CP036339.1"/>
</dbReference>
<gene>
    <name evidence="1" type="ORF">I41_55330</name>
</gene>
<evidence type="ECO:0000313" key="2">
    <source>
        <dbReference type="Proteomes" id="UP000317909"/>
    </source>
</evidence>
<proteinExistence type="predicted"/>